<proteinExistence type="predicted"/>
<comment type="caution">
    <text evidence="2">The sequence shown here is derived from an EMBL/GenBank/DDBJ whole genome shotgun (WGS) entry which is preliminary data.</text>
</comment>
<sequence>MVWAGTEPSALFRSDDGGRSFTLVRALWDHPHRERWEAGFGGQAIHSVLPHPRDPARMAVARSTGGVYRTEDAGASWTPGNTGIRAYFLPDEWPEFGQCVHKIARAGPAARRGRRRGPTHRRRHRHPPRRPRRAGWDVAAAGPADPRRAGRAAPVRQRIRRRRGLPARRRSGDPGR</sequence>
<dbReference type="PANTHER" id="PTHR43739:SF5">
    <property type="entry name" value="EXO-ALPHA-SIALIDASE"/>
    <property type="match status" value="1"/>
</dbReference>
<reference evidence="3" key="1">
    <citation type="journal article" date="2019" name="Int. J. Syst. Evol. Microbiol.">
        <title>The Global Catalogue of Microorganisms (GCM) 10K type strain sequencing project: providing services to taxonomists for standard genome sequencing and annotation.</title>
        <authorList>
            <consortium name="The Broad Institute Genomics Platform"/>
            <consortium name="The Broad Institute Genome Sequencing Center for Infectious Disease"/>
            <person name="Wu L."/>
            <person name="Ma J."/>
        </authorList>
    </citation>
    <scope>NUCLEOTIDE SEQUENCE [LARGE SCALE GENOMIC DNA]</scope>
    <source>
        <strain evidence="3">JCM 3175</strain>
    </source>
</reference>
<feature type="compositionally biased region" description="Basic residues" evidence="1">
    <location>
        <begin position="157"/>
        <end position="169"/>
    </location>
</feature>
<protein>
    <recommendedName>
        <fullName evidence="4">Sortilin N-terminal domain-containing protein</fullName>
    </recommendedName>
</protein>
<evidence type="ECO:0000313" key="2">
    <source>
        <dbReference type="EMBL" id="GAA4579897.1"/>
    </source>
</evidence>
<keyword evidence="3" id="KW-1185">Reference proteome</keyword>
<dbReference type="PANTHER" id="PTHR43739">
    <property type="entry name" value="XYLOGLUCANASE (EUROFUNG)"/>
    <property type="match status" value="1"/>
</dbReference>
<gene>
    <name evidence="2" type="ORF">GCM10023176_58540</name>
</gene>
<feature type="compositionally biased region" description="Basic residues" evidence="1">
    <location>
        <begin position="111"/>
        <end position="133"/>
    </location>
</feature>
<dbReference type="InterPro" id="IPR052025">
    <property type="entry name" value="Xyloglucanase_GH74"/>
</dbReference>
<feature type="region of interest" description="Disordered" evidence="1">
    <location>
        <begin position="106"/>
        <end position="176"/>
    </location>
</feature>
<dbReference type="Gene3D" id="2.130.10.10">
    <property type="entry name" value="YVTN repeat-like/Quinoprotein amine dehydrogenase"/>
    <property type="match status" value="1"/>
</dbReference>
<dbReference type="SUPFAM" id="SSF110296">
    <property type="entry name" value="Oligoxyloglucan reducing end-specific cellobiohydrolase"/>
    <property type="match status" value="1"/>
</dbReference>
<evidence type="ECO:0000313" key="3">
    <source>
        <dbReference type="Proteomes" id="UP001500307"/>
    </source>
</evidence>
<accession>A0ABP8T3N8</accession>
<organism evidence="2 3">
    <name type="scientific">Micromonospora coerulea</name>
    <dbReference type="NCBI Taxonomy" id="47856"/>
    <lineage>
        <taxon>Bacteria</taxon>
        <taxon>Bacillati</taxon>
        <taxon>Actinomycetota</taxon>
        <taxon>Actinomycetes</taxon>
        <taxon>Micromonosporales</taxon>
        <taxon>Micromonosporaceae</taxon>
        <taxon>Micromonospora</taxon>
    </lineage>
</organism>
<evidence type="ECO:0000256" key="1">
    <source>
        <dbReference type="SAM" id="MobiDB-lite"/>
    </source>
</evidence>
<dbReference type="InterPro" id="IPR015943">
    <property type="entry name" value="WD40/YVTN_repeat-like_dom_sf"/>
</dbReference>
<name>A0ABP8T3N8_9ACTN</name>
<dbReference type="EMBL" id="BAABGU010000053">
    <property type="protein sequence ID" value="GAA4579897.1"/>
    <property type="molecule type" value="Genomic_DNA"/>
</dbReference>
<dbReference type="Proteomes" id="UP001500307">
    <property type="component" value="Unassembled WGS sequence"/>
</dbReference>
<evidence type="ECO:0008006" key="4">
    <source>
        <dbReference type="Google" id="ProtNLM"/>
    </source>
</evidence>